<evidence type="ECO:0000313" key="4">
    <source>
        <dbReference type="Proteomes" id="UP000326595"/>
    </source>
</evidence>
<dbReference type="RefSeq" id="WP_167336592.1">
    <property type="nucleotide sequence ID" value="NZ_OZ024668.1"/>
</dbReference>
<evidence type="ECO:0008006" key="5">
    <source>
        <dbReference type="Google" id="ProtNLM"/>
    </source>
</evidence>
<gene>
    <name evidence="2" type="ORF">PS652_02628</name>
    <name evidence="3" type="ORF">PS652_03101</name>
</gene>
<evidence type="ECO:0000313" key="3">
    <source>
        <dbReference type="EMBL" id="VVM97221.1"/>
    </source>
</evidence>
<evidence type="ECO:0000313" key="2">
    <source>
        <dbReference type="EMBL" id="CAK9889797.1"/>
    </source>
</evidence>
<reference evidence="3" key="1">
    <citation type="submission" date="2019-09" db="EMBL/GenBank/DDBJ databases">
        <authorList>
            <person name="Chandra G."/>
            <person name="Truman W A."/>
        </authorList>
    </citation>
    <scope>NUCLEOTIDE SEQUENCE [LARGE SCALE GENOMIC DNA]</scope>
    <source>
        <strain evidence="3">PS652</strain>
    </source>
</reference>
<dbReference type="EMBL" id="CABVHG010000017">
    <property type="protein sequence ID" value="VVM97221.1"/>
    <property type="molecule type" value="Genomic_DNA"/>
</dbReference>
<dbReference type="EMBL" id="OZ024668">
    <property type="protein sequence ID" value="CAK9889797.1"/>
    <property type="molecule type" value="Genomic_DNA"/>
</dbReference>
<protein>
    <recommendedName>
        <fullName evidence="5">Lipoprotein</fullName>
    </recommendedName>
</protein>
<feature type="compositionally biased region" description="Basic and acidic residues" evidence="1">
    <location>
        <begin position="21"/>
        <end position="34"/>
    </location>
</feature>
<accession>A0A5E6TUW4</accession>
<reference evidence="2 4" key="2">
    <citation type="submission" date="2024-03" db="EMBL/GenBank/DDBJ databases">
        <authorList>
            <person name="Alaster D. Moffat"/>
            <person name="Govind Chandra"/>
            <person name="Andrew W. Truman"/>
        </authorList>
    </citation>
    <scope>NUCLEOTIDE SEQUENCE [LARGE SCALE GENOMIC DNA]</scope>
    <source>
        <strain evidence="2">PS652</strain>
    </source>
</reference>
<feature type="region of interest" description="Disordered" evidence="1">
    <location>
        <begin position="21"/>
        <end position="57"/>
    </location>
</feature>
<dbReference type="Proteomes" id="UP000326595">
    <property type="component" value="Chromosome"/>
</dbReference>
<organism evidence="3">
    <name type="scientific">Pseudomonas fluorescens</name>
    <dbReference type="NCBI Taxonomy" id="294"/>
    <lineage>
        <taxon>Bacteria</taxon>
        <taxon>Pseudomonadati</taxon>
        <taxon>Pseudomonadota</taxon>
        <taxon>Gammaproteobacteria</taxon>
        <taxon>Pseudomonadales</taxon>
        <taxon>Pseudomonadaceae</taxon>
        <taxon>Pseudomonas</taxon>
    </lineage>
</organism>
<evidence type="ECO:0000256" key="1">
    <source>
        <dbReference type="SAM" id="MobiDB-lite"/>
    </source>
</evidence>
<sequence>MRIAKALIVTSAVVLLQGCFDEPKHIDKDTDRSKPSLQMQQPDAHSKSADDPEQPKN</sequence>
<proteinExistence type="predicted"/>
<name>A0A5E6TUW4_PSEFL</name>
<feature type="compositionally biased region" description="Basic and acidic residues" evidence="1">
    <location>
        <begin position="44"/>
        <end position="57"/>
    </location>
</feature>
<dbReference type="PROSITE" id="PS51257">
    <property type="entry name" value="PROKAR_LIPOPROTEIN"/>
    <property type="match status" value="1"/>
</dbReference>
<dbReference type="AlphaFoldDB" id="A0A5E6TUW4"/>